<dbReference type="AlphaFoldDB" id="A0A0P1B5C9"/>
<keyword evidence="3" id="KW-1185">Reference proteome</keyword>
<protein>
    <submittedName>
        <fullName evidence="2">Ribonuclease H-like domain</fullName>
    </submittedName>
</protein>
<dbReference type="Proteomes" id="UP000054928">
    <property type="component" value="Unassembled WGS sequence"/>
</dbReference>
<dbReference type="SUPFAM" id="SSF53098">
    <property type="entry name" value="Ribonuclease H-like"/>
    <property type="match status" value="1"/>
</dbReference>
<reference evidence="3" key="1">
    <citation type="submission" date="2014-09" db="EMBL/GenBank/DDBJ databases">
        <authorList>
            <person name="Sharma Rahul"/>
            <person name="Thines Marco"/>
        </authorList>
    </citation>
    <scope>NUCLEOTIDE SEQUENCE [LARGE SCALE GENOMIC DNA]</scope>
</reference>
<dbReference type="GO" id="GO:0046983">
    <property type="term" value="F:protein dimerization activity"/>
    <property type="evidence" value="ECO:0007669"/>
    <property type="project" value="InterPro"/>
</dbReference>
<organism evidence="2 3">
    <name type="scientific">Plasmopara halstedii</name>
    <name type="common">Downy mildew of sunflower</name>
    <dbReference type="NCBI Taxonomy" id="4781"/>
    <lineage>
        <taxon>Eukaryota</taxon>
        <taxon>Sar</taxon>
        <taxon>Stramenopiles</taxon>
        <taxon>Oomycota</taxon>
        <taxon>Peronosporomycetes</taxon>
        <taxon>Peronosporales</taxon>
        <taxon>Peronosporaceae</taxon>
        <taxon>Plasmopara</taxon>
    </lineage>
</organism>
<accession>A0A0P1B5C9</accession>
<evidence type="ECO:0000259" key="1">
    <source>
        <dbReference type="Pfam" id="PF05699"/>
    </source>
</evidence>
<dbReference type="RefSeq" id="XP_024585074.1">
    <property type="nucleotide sequence ID" value="XM_024719813.1"/>
</dbReference>
<feature type="domain" description="HAT C-terminal dimerisation" evidence="1">
    <location>
        <begin position="160"/>
        <end position="201"/>
    </location>
</feature>
<dbReference type="EMBL" id="CCYD01003042">
    <property type="protein sequence ID" value="CEG48705.1"/>
    <property type="molecule type" value="Genomic_DNA"/>
</dbReference>
<name>A0A0P1B5C9_PLAHL</name>
<sequence length="228" mass="24619">MRAVIAGLKASISNNFVPDLIHEVANLLHPLFKVVAANQKGVRAATLAHMGIKAAAFPNLLHQETETGLDEAVMEGVRLPTFISFAPPTSTGDGKGAADRPASLRKTCSKRSCDTIWDRSCLRKKSWKAVTFRTMTTRTLTCTLTYLATGSPGQASPHCSQKLASFVLAIPASSAECERTFNTARFIKSVLRSALSSDSLEGNVVLRDNPNLLAKYLGEIKESDTEPE</sequence>
<dbReference type="OrthoDB" id="107412at2759"/>
<dbReference type="GeneID" id="36401573"/>
<evidence type="ECO:0000313" key="2">
    <source>
        <dbReference type="EMBL" id="CEG48705.1"/>
    </source>
</evidence>
<evidence type="ECO:0000313" key="3">
    <source>
        <dbReference type="Proteomes" id="UP000054928"/>
    </source>
</evidence>
<dbReference type="InterPro" id="IPR012337">
    <property type="entry name" value="RNaseH-like_sf"/>
</dbReference>
<dbReference type="InterPro" id="IPR008906">
    <property type="entry name" value="HATC_C_dom"/>
</dbReference>
<proteinExistence type="predicted"/>
<dbReference type="Pfam" id="PF05699">
    <property type="entry name" value="Dimer_Tnp_hAT"/>
    <property type="match status" value="1"/>
</dbReference>